<sequence>MAFALYLTPELTYSKLHTNMKDITMFIDDKNQEYFTLKEIQIMQNKSIKKNTIYIKLLRLEKQGKIIPYKPSQNIKAFKKYGKKSINLYPKEQILKYFTTPSFLTDYNLNKHFPKYNLLELVKNAITFEEFAIKIYKNPIILPSKSYYFKILKKTNPNYVLDLDQYGLFKTLNKDYIDNILFIFNSKPREKRINVKCDKLSKKNKKKETRKIFGWKLFKK</sequence>
<keyword evidence="2" id="KW-1185">Reference proteome</keyword>
<name>C0R8Y1_BORVA</name>
<dbReference type="Proteomes" id="UP000006163">
    <property type="component" value="Plasmid VS116_lp17"/>
</dbReference>
<keyword evidence="1" id="KW-0614">Plasmid</keyword>
<reference evidence="1 2" key="1">
    <citation type="journal article" date="2012" name="J. Bacteriol.">
        <title>Whole-Genome Sequences of Borrelia bissettii, Borrelia valaisiana, and Borrelia spielmanii.</title>
        <authorList>
            <person name="Schutzer S.E."/>
            <person name="Fraser-Liggett C.M."/>
            <person name="Qiu W.G."/>
            <person name="Kraiczy P."/>
            <person name="Mongodin E.F."/>
            <person name="Dunn J.J."/>
            <person name="Luft B.J."/>
            <person name="Casjens S.R."/>
        </authorList>
    </citation>
    <scope>NUCLEOTIDE SEQUENCE [LARGE SCALE GENOMIC DNA]</scope>
    <source>
        <strain evidence="1 2">VS116</strain>
        <plasmid evidence="1">VS116_lp17</plasmid>
    </source>
</reference>
<protein>
    <submittedName>
        <fullName evidence="1">Uncharacterized protein</fullName>
    </submittedName>
</protein>
<dbReference type="HOGENOM" id="CLU_1253939_0_0_12"/>
<geneLocation type="plasmid" evidence="1 2">
    <name>VS116_lp17</name>
</geneLocation>
<organism evidence="1 2">
    <name type="scientific">Borreliella valaisiana VS116</name>
    <dbReference type="NCBI Taxonomy" id="445987"/>
    <lineage>
        <taxon>Bacteria</taxon>
        <taxon>Pseudomonadati</taxon>
        <taxon>Spirochaetota</taxon>
        <taxon>Spirochaetia</taxon>
        <taxon>Spirochaetales</taxon>
        <taxon>Borreliaceae</taxon>
        <taxon>Borreliella</taxon>
    </lineage>
</organism>
<evidence type="ECO:0000313" key="1">
    <source>
        <dbReference type="EMBL" id="ACN52895.1"/>
    </source>
</evidence>
<evidence type="ECO:0000313" key="2">
    <source>
        <dbReference type="Proteomes" id="UP000006163"/>
    </source>
</evidence>
<gene>
    <name evidence="1" type="ORF">BVAVS116_D0026</name>
</gene>
<dbReference type="EMBL" id="CP001439">
    <property type="protein sequence ID" value="ACN52895.1"/>
    <property type="molecule type" value="Genomic_DNA"/>
</dbReference>
<accession>C0R8Y1</accession>
<dbReference type="AlphaFoldDB" id="C0R8Y1"/>
<proteinExistence type="predicted"/>